<feature type="region of interest" description="Disordered" evidence="1">
    <location>
        <begin position="15"/>
        <end position="35"/>
    </location>
</feature>
<dbReference type="Proteomes" id="UP001196413">
    <property type="component" value="Unassembled WGS sequence"/>
</dbReference>
<reference evidence="2" key="1">
    <citation type="submission" date="2021-06" db="EMBL/GenBank/DDBJ databases">
        <title>Parelaphostrongylus tenuis whole genome reference sequence.</title>
        <authorList>
            <person name="Garwood T.J."/>
            <person name="Larsen P.A."/>
            <person name="Fountain-Jones N.M."/>
            <person name="Garbe J.R."/>
            <person name="Macchietto M.G."/>
            <person name="Kania S.A."/>
            <person name="Gerhold R.W."/>
            <person name="Richards J.E."/>
            <person name="Wolf T.M."/>
        </authorList>
    </citation>
    <scope>NUCLEOTIDE SEQUENCE</scope>
    <source>
        <strain evidence="2">MNPRO001-30</strain>
        <tissue evidence="2">Meninges</tissue>
    </source>
</reference>
<keyword evidence="3" id="KW-1185">Reference proteome</keyword>
<sequence>MEDLSKSVENELMAARTSIGRSKRRTSIPSSAYRKKAQRVNNVEFYADQTITRVPEDKPDANEKRPNQALHPLRDQYNNMHHLTLTDYSENRSTANTCSNNYSRCAQELSKDTHWTELVNKGDATCTTDELLTTISQYITTELKIEAKLDQVVDIRTEAKTPQNGKRRQAHAVQPRSSISRRHIFYCETTGHSPTDCQKIKTEKEGVQFLGTHNRFCNCQKIKTEKEGVQFLGTHNRFCNCGSGRQQTPNCLEAYIIYAAIMGITLICRKQNAAGQRQAYLYESNRDGKSKAITELPIIT</sequence>
<proteinExistence type="predicted"/>
<protein>
    <submittedName>
        <fullName evidence="2">Uncharacterized protein</fullName>
    </submittedName>
</protein>
<comment type="caution">
    <text evidence="2">The sequence shown here is derived from an EMBL/GenBank/DDBJ whole genome shotgun (WGS) entry which is preliminary data.</text>
</comment>
<accession>A0AAD5QQL1</accession>
<organism evidence="2 3">
    <name type="scientific">Parelaphostrongylus tenuis</name>
    <name type="common">Meningeal worm</name>
    <dbReference type="NCBI Taxonomy" id="148309"/>
    <lineage>
        <taxon>Eukaryota</taxon>
        <taxon>Metazoa</taxon>
        <taxon>Ecdysozoa</taxon>
        <taxon>Nematoda</taxon>
        <taxon>Chromadorea</taxon>
        <taxon>Rhabditida</taxon>
        <taxon>Rhabditina</taxon>
        <taxon>Rhabditomorpha</taxon>
        <taxon>Strongyloidea</taxon>
        <taxon>Metastrongylidae</taxon>
        <taxon>Parelaphostrongylus</taxon>
    </lineage>
</organism>
<dbReference type="EMBL" id="JAHQIW010004051">
    <property type="protein sequence ID" value="KAJ1360973.1"/>
    <property type="molecule type" value="Genomic_DNA"/>
</dbReference>
<evidence type="ECO:0000256" key="1">
    <source>
        <dbReference type="SAM" id="MobiDB-lite"/>
    </source>
</evidence>
<evidence type="ECO:0000313" key="2">
    <source>
        <dbReference type="EMBL" id="KAJ1360973.1"/>
    </source>
</evidence>
<dbReference type="AlphaFoldDB" id="A0AAD5QQL1"/>
<gene>
    <name evidence="2" type="ORF">KIN20_020112</name>
</gene>
<name>A0AAD5QQL1_PARTN</name>
<evidence type="ECO:0000313" key="3">
    <source>
        <dbReference type="Proteomes" id="UP001196413"/>
    </source>
</evidence>